<evidence type="ECO:0000313" key="2">
    <source>
        <dbReference type="Proteomes" id="UP001595593"/>
    </source>
</evidence>
<dbReference type="Proteomes" id="UP001595593">
    <property type="component" value="Unassembled WGS sequence"/>
</dbReference>
<keyword evidence="2" id="KW-1185">Reference proteome</keyword>
<name>A0ABV7FZ16_9PROT</name>
<protein>
    <submittedName>
        <fullName evidence="1">Uncharacterized protein</fullName>
    </submittedName>
</protein>
<dbReference type="EMBL" id="JBHRTN010000009">
    <property type="protein sequence ID" value="MFC3125445.1"/>
    <property type="molecule type" value="Genomic_DNA"/>
</dbReference>
<dbReference type="RefSeq" id="WP_379596147.1">
    <property type="nucleotide sequence ID" value="NZ_JBHRTN010000009.1"/>
</dbReference>
<proteinExistence type="predicted"/>
<gene>
    <name evidence="1" type="ORF">ACFOD4_10265</name>
</gene>
<accession>A0ABV7FZ16</accession>
<comment type="caution">
    <text evidence="1">The sequence shown here is derived from an EMBL/GenBank/DDBJ whole genome shotgun (WGS) entry which is preliminary data.</text>
</comment>
<sequence>MTAMTGIDLANTVLYAALRGNGSSAIAGWPDLPAIEALVAEWFAAPGGEIRIIRFM</sequence>
<organism evidence="1 2">
    <name type="scientific">Teichococcus globiformis</name>
    <dbReference type="NCBI Taxonomy" id="2307229"/>
    <lineage>
        <taxon>Bacteria</taxon>
        <taxon>Pseudomonadati</taxon>
        <taxon>Pseudomonadota</taxon>
        <taxon>Alphaproteobacteria</taxon>
        <taxon>Acetobacterales</taxon>
        <taxon>Roseomonadaceae</taxon>
        <taxon>Roseomonas</taxon>
    </lineage>
</organism>
<evidence type="ECO:0000313" key="1">
    <source>
        <dbReference type="EMBL" id="MFC3125445.1"/>
    </source>
</evidence>
<reference evidence="2" key="1">
    <citation type="journal article" date="2019" name="Int. J. Syst. Evol. Microbiol.">
        <title>The Global Catalogue of Microorganisms (GCM) 10K type strain sequencing project: providing services to taxonomists for standard genome sequencing and annotation.</title>
        <authorList>
            <consortium name="The Broad Institute Genomics Platform"/>
            <consortium name="The Broad Institute Genome Sequencing Center for Infectious Disease"/>
            <person name="Wu L."/>
            <person name="Ma J."/>
        </authorList>
    </citation>
    <scope>NUCLEOTIDE SEQUENCE [LARGE SCALE GENOMIC DNA]</scope>
    <source>
        <strain evidence="2">KCTC 52094</strain>
    </source>
</reference>